<accession>A0A8H8DI95</accession>
<proteinExistence type="predicted"/>
<organism evidence="2 3">
    <name type="scientific">Olpidium bornovanus</name>
    <dbReference type="NCBI Taxonomy" id="278681"/>
    <lineage>
        <taxon>Eukaryota</taxon>
        <taxon>Fungi</taxon>
        <taxon>Fungi incertae sedis</taxon>
        <taxon>Olpidiomycota</taxon>
        <taxon>Olpidiomycotina</taxon>
        <taxon>Olpidiomycetes</taxon>
        <taxon>Olpidiales</taxon>
        <taxon>Olpidiaceae</taxon>
        <taxon>Olpidium</taxon>
    </lineage>
</organism>
<dbReference type="AlphaFoldDB" id="A0A8H8DI95"/>
<dbReference type="EMBL" id="JAEFCI010007800">
    <property type="protein sequence ID" value="KAG5458857.1"/>
    <property type="molecule type" value="Genomic_DNA"/>
</dbReference>
<comment type="caution">
    <text evidence="2">The sequence shown here is derived from an EMBL/GenBank/DDBJ whole genome shotgun (WGS) entry which is preliminary data.</text>
</comment>
<name>A0A8H8DI95_9FUNG</name>
<feature type="non-terminal residue" evidence="2">
    <location>
        <position position="195"/>
    </location>
</feature>
<dbReference type="Proteomes" id="UP000673691">
    <property type="component" value="Unassembled WGS sequence"/>
</dbReference>
<evidence type="ECO:0000313" key="3">
    <source>
        <dbReference type="Proteomes" id="UP000673691"/>
    </source>
</evidence>
<gene>
    <name evidence="2" type="ORF">BJ554DRAFT_841</name>
</gene>
<sequence>MSENRADSAAPALHGATQSSSGTVPVPPGQPPSAGAFALPEALRQFLPRIGEEPSEEFKEYMLRKVREWESRVGPSAEPPTNLGSSQAAAVAVLPKSYEDALALMPKQRRCLLLAVEHHREELMSKHLGKDVVLQLDRDGNLEVVRVYEHAERGDIDLSTLPIHQVLISLLPPQQQQATGRIEGSGNRPVIDSLV</sequence>
<reference evidence="2 3" key="1">
    <citation type="journal article" name="Sci. Rep.">
        <title>Genome-scale phylogenetic analyses confirm Olpidium as the closest living zoosporic fungus to the non-flagellated, terrestrial fungi.</title>
        <authorList>
            <person name="Chang Y."/>
            <person name="Rochon D."/>
            <person name="Sekimoto S."/>
            <person name="Wang Y."/>
            <person name="Chovatia M."/>
            <person name="Sandor L."/>
            <person name="Salamov A."/>
            <person name="Grigoriev I.V."/>
            <person name="Stajich J.E."/>
            <person name="Spatafora J.W."/>
        </authorList>
    </citation>
    <scope>NUCLEOTIDE SEQUENCE [LARGE SCALE GENOMIC DNA]</scope>
    <source>
        <strain evidence="2">S191</strain>
    </source>
</reference>
<evidence type="ECO:0000256" key="1">
    <source>
        <dbReference type="SAM" id="MobiDB-lite"/>
    </source>
</evidence>
<feature type="region of interest" description="Disordered" evidence="1">
    <location>
        <begin position="1"/>
        <end position="36"/>
    </location>
</feature>
<protein>
    <submittedName>
        <fullName evidence="2">Uncharacterized protein</fullName>
    </submittedName>
</protein>
<evidence type="ECO:0000313" key="2">
    <source>
        <dbReference type="EMBL" id="KAG5458857.1"/>
    </source>
</evidence>
<keyword evidence="3" id="KW-1185">Reference proteome</keyword>